<dbReference type="AlphaFoldDB" id="A0ABD0LCX8"/>
<name>A0ABD0LCX8_9CAEN</name>
<reference evidence="2 3" key="1">
    <citation type="journal article" date="2023" name="Sci. Data">
        <title>Genome assembly of the Korean intertidal mud-creeper Batillaria attramentaria.</title>
        <authorList>
            <person name="Patra A.K."/>
            <person name="Ho P.T."/>
            <person name="Jun S."/>
            <person name="Lee S.J."/>
            <person name="Kim Y."/>
            <person name="Won Y.J."/>
        </authorList>
    </citation>
    <scope>NUCLEOTIDE SEQUENCE [LARGE SCALE GENOMIC DNA]</scope>
    <source>
        <strain evidence="2">Wonlab-2016</strain>
    </source>
</reference>
<sequence>MIGSSPSSGHCPITRPVALLKAVIDTDRNIARAWVMCRQWFVRKGGGNKYSVLKIRRPPPHPQLRTPEDFTADSW</sequence>
<keyword evidence="3" id="KW-1185">Reference proteome</keyword>
<gene>
    <name evidence="2" type="ORF">BaRGS_00011732</name>
</gene>
<accession>A0ABD0LCX8</accession>
<comment type="caution">
    <text evidence="2">The sequence shown here is derived from an EMBL/GenBank/DDBJ whole genome shotgun (WGS) entry which is preliminary data.</text>
</comment>
<dbReference type="Proteomes" id="UP001519460">
    <property type="component" value="Unassembled WGS sequence"/>
</dbReference>
<evidence type="ECO:0000256" key="1">
    <source>
        <dbReference type="SAM" id="MobiDB-lite"/>
    </source>
</evidence>
<feature type="region of interest" description="Disordered" evidence="1">
    <location>
        <begin position="53"/>
        <end position="75"/>
    </location>
</feature>
<protein>
    <submittedName>
        <fullName evidence="2">Uncharacterized protein</fullName>
    </submittedName>
</protein>
<proteinExistence type="predicted"/>
<organism evidence="2 3">
    <name type="scientific">Batillaria attramentaria</name>
    <dbReference type="NCBI Taxonomy" id="370345"/>
    <lineage>
        <taxon>Eukaryota</taxon>
        <taxon>Metazoa</taxon>
        <taxon>Spiralia</taxon>
        <taxon>Lophotrochozoa</taxon>
        <taxon>Mollusca</taxon>
        <taxon>Gastropoda</taxon>
        <taxon>Caenogastropoda</taxon>
        <taxon>Sorbeoconcha</taxon>
        <taxon>Cerithioidea</taxon>
        <taxon>Batillariidae</taxon>
        <taxon>Batillaria</taxon>
    </lineage>
</organism>
<evidence type="ECO:0000313" key="3">
    <source>
        <dbReference type="Proteomes" id="UP001519460"/>
    </source>
</evidence>
<dbReference type="EMBL" id="JACVVK020000062">
    <property type="protein sequence ID" value="KAK7496996.1"/>
    <property type="molecule type" value="Genomic_DNA"/>
</dbReference>
<evidence type="ECO:0000313" key="2">
    <source>
        <dbReference type="EMBL" id="KAK7496996.1"/>
    </source>
</evidence>